<reference evidence="7 9" key="1">
    <citation type="journal article" date="2011" name="Science">
        <title>Comparative functional genomics of the fission yeasts.</title>
        <authorList>
            <person name="Rhind N."/>
            <person name="Chen Z."/>
            <person name="Yassour M."/>
            <person name="Thompson D.A."/>
            <person name="Haas B.J."/>
            <person name="Habib N."/>
            <person name="Wapinski I."/>
            <person name="Roy S."/>
            <person name="Lin M.F."/>
            <person name="Heiman D.I."/>
            <person name="Young S.K."/>
            <person name="Furuya K."/>
            <person name="Guo Y."/>
            <person name="Pidoux A."/>
            <person name="Chen H.M."/>
            <person name="Robbertse B."/>
            <person name="Goldberg J.M."/>
            <person name="Aoki K."/>
            <person name="Bayne E.H."/>
            <person name="Berlin A.M."/>
            <person name="Desjardins C.A."/>
            <person name="Dobbs E."/>
            <person name="Dukaj L."/>
            <person name="Fan L."/>
            <person name="FitzGerald M.G."/>
            <person name="French C."/>
            <person name="Gujja S."/>
            <person name="Hansen K."/>
            <person name="Keifenheim D."/>
            <person name="Levin J.Z."/>
            <person name="Mosher R.A."/>
            <person name="Mueller C.A."/>
            <person name="Pfiffner J."/>
            <person name="Priest M."/>
            <person name="Russ C."/>
            <person name="Smialowska A."/>
            <person name="Swoboda P."/>
            <person name="Sykes S.M."/>
            <person name="Vaughn M."/>
            <person name="Vengrova S."/>
            <person name="Yoder R."/>
            <person name="Zeng Q."/>
            <person name="Allshire R."/>
            <person name="Baulcombe D."/>
            <person name="Birren B.W."/>
            <person name="Brown W."/>
            <person name="Ekwall K."/>
            <person name="Kellis M."/>
            <person name="Leatherwood J."/>
            <person name="Levin H."/>
            <person name="Margalit H."/>
            <person name="Martienssen R."/>
            <person name="Nieduszynski C.A."/>
            <person name="Spatafora J.W."/>
            <person name="Friedman N."/>
            <person name="Dalgaard J.Z."/>
            <person name="Baumann P."/>
            <person name="Niki H."/>
            <person name="Regev A."/>
            <person name="Nusbaum C."/>
        </authorList>
    </citation>
    <scope>NUCLEOTIDE SEQUENCE [LARGE SCALE GENOMIC DNA]</scope>
    <source>
        <strain evidence="9">yFS275 / FY16936</strain>
    </source>
</reference>
<keyword evidence="4 5" id="KW-0949">S-adenosyl-L-methionine</keyword>
<evidence type="ECO:0000313" key="9">
    <source>
        <dbReference type="Proteomes" id="UP000001744"/>
    </source>
</evidence>
<dbReference type="HAMAP" id="MF_03188">
    <property type="entry name" value="Methyltr_EFM4"/>
    <property type="match status" value="1"/>
</dbReference>
<dbReference type="JaponicusDB" id="SJAG_04159">
    <property type="gene designation" value="efm4"/>
</dbReference>
<feature type="domain" description="Methyltransferase" evidence="6">
    <location>
        <begin position="63"/>
        <end position="195"/>
    </location>
</feature>
<keyword evidence="1 5" id="KW-0963">Cytoplasm</keyword>
<dbReference type="OMA" id="PTPSFQF"/>
<dbReference type="AlphaFoldDB" id="B6K630"/>
<proteinExistence type="inferred from homology"/>
<dbReference type="Pfam" id="PF13847">
    <property type="entry name" value="Methyltransf_31"/>
    <property type="match status" value="1"/>
</dbReference>
<dbReference type="Gene3D" id="3.40.50.150">
    <property type="entry name" value="Vaccinia Virus protein VP39"/>
    <property type="match status" value="1"/>
</dbReference>
<dbReference type="PANTHER" id="PTHR12843:SF5">
    <property type="entry name" value="EEF1A LYSINE METHYLTRANSFERASE 2"/>
    <property type="match status" value="1"/>
</dbReference>
<dbReference type="PANTHER" id="PTHR12843">
    <property type="entry name" value="PROTEIN-LYSINE N-METHYLTRANSFERASE METTL10"/>
    <property type="match status" value="1"/>
</dbReference>
<protein>
    <recommendedName>
        <fullName evidence="5">Protein-lysine N-methyltransferase EFM4</fullName>
        <ecNumber evidence="5">2.1.1.-</ecNumber>
    </recommendedName>
    <alternativeName>
        <fullName evidence="5">Elongation factor methyltransferase 4</fullName>
    </alternativeName>
</protein>
<sequence length="230" mass="25126">MSLPPSELGTKSHWDSVYSLEVANLDEFSDEGEVWFGEEAEEKIIEWIEEHVAPVSPGSPTAIRVLDVGTGNGHLLCRVAEEFAHLVPDKMMLTGVDYSESAVQLARQVAAKHGLESRVDFFALDFLRDPVPYQGEWDLLLDKGTLDAISLCPDLVDGQPADHVYVRQAAKALGPHGILLVTSCNWTEEELIEKFAPVGLVVHSTVRMPVIEFGGHVGSTTAVVAFHRAA</sequence>
<dbReference type="InterPro" id="IPR025714">
    <property type="entry name" value="Methyltranfer_dom"/>
</dbReference>
<comment type="subcellular location">
    <subcellularLocation>
        <location evidence="5">Cytoplasm</location>
    </subcellularLocation>
</comment>
<organism evidence="7 9">
    <name type="scientific">Schizosaccharomyces japonicus (strain yFS275 / FY16936)</name>
    <name type="common">Fission yeast</name>
    <dbReference type="NCBI Taxonomy" id="402676"/>
    <lineage>
        <taxon>Eukaryota</taxon>
        <taxon>Fungi</taxon>
        <taxon>Dikarya</taxon>
        <taxon>Ascomycota</taxon>
        <taxon>Taphrinomycotina</taxon>
        <taxon>Schizosaccharomycetes</taxon>
        <taxon>Schizosaccharomycetales</taxon>
        <taxon>Schizosaccharomycetaceae</taxon>
        <taxon>Schizosaccharomyces</taxon>
    </lineage>
</organism>
<dbReference type="GO" id="GO:0005737">
    <property type="term" value="C:cytoplasm"/>
    <property type="evidence" value="ECO:0000318"/>
    <property type="project" value="GO_Central"/>
</dbReference>
<dbReference type="eggNOG" id="KOG1271">
    <property type="taxonomic scope" value="Eukaryota"/>
</dbReference>
<dbReference type="GO" id="GO:0016192">
    <property type="term" value="P:vesicle-mediated transport"/>
    <property type="evidence" value="ECO:0007669"/>
    <property type="project" value="UniProtKB-UniRule"/>
</dbReference>
<dbReference type="CDD" id="cd02440">
    <property type="entry name" value="AdoMet_MTases"/>
    <property type="match status" value="1"/>
</dbReference>
<keyword evidence="5" id="KW-0813">Transport</keyword>
<dbReference type="SUPFAM" id="SSF53335">
    <property type="entry name" value="S-adenosyl-L-methionine-dependent methyltransferases"/>
    <property type="match status" value="1"/>
</dbReference>
<keyword evidence="9" id="KW-1185">Reference proteome</keyword>
<evidence type="ECO:0000259" key="6">
    <source>
        <dbReference type="Pfam" id="PF13847"/>
    </source>
</evidence>
<dbReference type="InterPro" id="IPR026635">
    <property type="entry name" value="Efm4/METTL10"/>
</dbReference>
<dbReference type="GO" id="GO:0016279">
    <property type="term" value="F:protein-lysine N-methyltransferase activity"/>
    <property type="evidence" value="ECO:0000318"/>
    <property type="project" value="GO_Central"/>
</dbReference>
<evidence type="ECO:0000256" key="1">
    <source>
        <dbReference type="ARBA" id="ARBA00022490"/>
    </source>
</evidence>
<evidence type="ECO:0000256" key="3">
    <source>
        <dbReference type="ARBA" id="ARBA00022679"/>
    </source>
</evidence>
<dbReference type="GO" id="GO:0032259">
    <property type="term" value="P:methylation"/>
    <property type="evidence" value="ECO:0007669"/>
    <property type="project" value="UniProtKB-KW"/>
</dbReference>
<accession>B6K630</accession>
<dbReference type="RefSeq" id="XP_002175277.1">
    <property type="nucleotide sequence ID" value="XM_002175241.2"/>
</dbReference>
<dbReference type="Proteomes" id="UP000001744">
    <property type="component" value="Unassembled WGS sequence"/>
</dbReference>
<evidence type="ECO:0000256" key="5">
    <source>
        <dbReference type="HAMAP-Rule" id="MF_03188"/>
    </source>
</evidence>
<comment type="similarity">
    <text evidence="5">Belongs to the class I-like SAM-binding methyltransferase superfamily. EFM4 family.</text>
</comment>
<evidence type="ECO:0000313" key="7">
    <source>
        <dbReference type="EMBL" id="EEB08984.1"/>
    </source>
</evidence>
<gene>
    <name evidence="8" type="primary">efm4</name>
    <name evidence="5" type="synonym">EFM4</name>
    <name evidence="7" type="ORF">SJAG_04159</name>
</gene>
<evidence type="ECO:0000256" key="4">
    <source>
        <dbReference type="ARBA" id="ARBA00022691"/>
    </source>
</evidence>
<comment type="function">
    <text evidence="5">S-adenosyl-L-methionine-dependent protein-lysine N-methyltransferase that mono- and dimethylates elongation factor 1-alpha at 'Lys-316'. May play a role in intracellular transport.</text>
</comment>
<dbReference type="HOGENOM" id="CLU_044783_1_0_1"/>
<name>B6K630_SCHJY</name>
<dbReference type="STRING" id="402676.B6K630"/>
<dbReference type="VEuPathDB" id="FungiDB:SJAG_04159"/>
<dbReference type="OrthoDB" id="10069295at2759"/>
<evidence type="ECO:0000256" key="2">
    <source>
        <dbReference type="ARBA" id="ARBA00022603"/>
    </source>
</evidence>
<keyword evidence="3 5" id="KW-0808">Transferase</keyword>
<dbReference type="EMBL" id="KE651167">
    <property type="protein sequence ID" value="EEB08984.1"/>
    <property type="molecule type" value="Genomic_DNA"/>
</dbReference>
<dbReference type="InterPro" id="IPR029063">
    <property type="entry name" value="SAM-dependent_MTases_sf"/>
</dbReference>
<evidence type="ECO:0000313" key="8">
    <source>
        <dbReference type="JaponicusDB" id="SJAG_04159"/>
    </source>
</evidence>
<dbReference type="GeneID" id="7049326"/>
<dbReference type="EC" id="2.1.1.-" evidence="5"/>
<keyword evidence="2 5" id="KW-0489">Methyltransferase</keyword>